<dbReference type="GO" id="GO:0019079">
    <property type="term" value="P:viral genome replication"/>
    <property type="evidence" value="ECO:0007669"/>
    <property type="project" value="InterPro"/>
</dbReference>
<feature type="compositionally biased region" description="Basic and acidic residues" evidence="6">
    <location>
        <begin position="59"/>
        <end position="70"/>
    </location>
</feature>
<reference evidence="8" key="1">
    <citation type="submission" date="2020-09" db="EMBL/GenBank/DDBJ databases">
        <authorList>
            <person name="Dai Z."/>
            <person name="Yang S."/>
            <person name="Zhang W."/>
        </authorList>
    </citation>
    <scope>NUCLEOTIDE SEQUENCE</scope>
    <source>
        <strain evidence="8">Bfb10par024</strain>
    </source>
</reference>
<evidence type="ECO:0000256" key="4">
    <source>
        <dbReference type="ARBA" id="ARBA00022741"/>
    </source>
</evidence>
<dbReference type="GO" id="GO:0042025">
    <property type="term" value="C:host cell nucleus"/>
    <property type="evidence" value="ECO:0007669"/>
    <property type="project" value="UniProtKB-SubCell"/>
</dbReference>
<keyword evidence="2" id="KW-1048">Host nucleus</keyword>
<evidence type="ECO:0000256" key="1">
    <source>
        <dbReference type="ARBA" id="ARBA00004147"/>
    </source>
</evidence>
<sequence length="563" mass="65302">MSYSVIDEVGDQCQVVETVVQYGQDTDAILSAAAEKAEARLERREAGYESSSISDSTSGDDRRSDEEGGRRNRKFGGVHGWVKRTGDGNGKCIRLVASEIIPEFFKVLDRGQRRVVRESVTFNSSLNPIAEIEKIHRSLQKKGTVYAIARHDEPYSHYHIVHACPWNYYCCRCYSPGQRRRTLRTTELDSFTTTDWYCMLIYLSTKGRYLQYLCSGLTSYKRYRGIEFLQDVRLHDVQGEPQQMEDCNEESENAGKRSADDDPGQSSIDLREPTKKVKYATSKVRYEDLETFMMQHATVPLQSITNTNIWQGSAFRFIDADFGKFRSVLNSIRKRLCTWTIEDFKKFYDNNNEIRWEAINSTVDDYYYSIDESKEKIYELLHYQMKDFALAHGISVYEMVKQFMNEVFDICEKRKPKMNTLELTGPAGSGKSWFADMITAYYLNVGHARNWNKNENFPLQSCVYRRIILWNEAQVEQSAHDSVKLLLGGDPCPANVKYLDTQTIPRTPILITANAKLIPNTEPFNQRMIRYTWLAAPFLKFYTKKPHPLAYQDILEDFNYFID</sequence>
<dbReference type="InterPro" id="IPR001257">
    <property type="entry name" value="Parvovirus_NS1_helicase"/>
</dbReference>
<evidence type="ECO:0000256" key="2">
    <source>
        <dbReference type="ARBA" id="ARBA00022562"/>
    </source>
</evidence>
<evidence type="ECO:0000259" key="7">
    <source>
        <dbReference type="PROSITE" id="PS51206"/>
    </source>
</evidence>
<dbReference type="InterPro" id="IPR014015">
    <property type="entry name" value="Helicase_SF3_DNA-vir"/>
</dbReference>
<name>A0A8A4XDF1_9VIRU</name>
<keyword evidence="3" id="KW-0235">DNA replication</keyword>
<dbReference type="InterPro" id="IPR027417">
    <property type="entry name" value="P-loop_NTPase"/>
</dbReference>
<feature type="region of interest" description="Disordered" evidence="6">
    <location>
        <begin position="240"/>
        <end position="271"/>
    </location>
</feature>
<evidence type="ECO:0000256" key="3">
    <source>
        <dbReference type="ARBA" id="ARBA00022705"/>
    </source>
</evidence>
<organism evidence="8">
    <name type="scientific">Emberiza spodocephala parvoviridae sp</name>
    <dbReference type="NCBI Taxonomy" id="2794481"/>
    <lineage>
        <taxon>Viruses</taxon>
        <taxon>Monodnaviria</taxon>
        <taxon>Shotokuvirae</taxon>
        <taxon>Cossaviricota</taxon>
        <taxon>Quintoviricetes</taxon>
        <taxon>Piccovirales</taxon>
        <taxon>Parvoviridae</taxon>
    </lineage>
</organism>
<evidence type="ECO:0000256" key="6">
    <source>
        <dbReference type="SAM" id="MobiDB-lite"/>
    </source>
</evidence>
<dbReference type="Pfam" id="PF01057">
    <property type="entry name" value="Parvo_NS1"/>
    <property type="match status" value="1"/>
</dbReference>
<proteinExistence type="predicted"/>
<dbReference type="SUPFAM" id="SSF52540">
    <property type="entry name" value="P-loop containing nucleoside triphosphate hydrolases"/>
    <property type="match status" value="1"/>
</dbReference>
<feature type="region of interest" description="Disordered" evidence="6">
    <location>
        <begin position="41"/>
        <end position="74"/>
    </location>
</feature>
<feature type="domain" description="SF3 helicase" evidence="7">
    <location>
        <begin position="372"/>
        <end position="556"/>
    </location>
</feature>
<keyword evidence="5" id="KW-0067">ATP-binding</keyword>
<protein>
    <submittedName>
        <fullName evidence="8">Nonstructural protein 1</fullName>
    </submittedName>
</protein>
<dbReference type="GO" id="GO:0005524">
    <property type="term" value="F:ATP binding"/>
    <property type="evidence" value="ECO:0007669"/>
    <property type="project" value="UniProtKB-KW"/>
</dbReference>
<dbReference type="PROSITE" id="PS51206">
    <property type="entry name" value="SF3_HELICASE_1"/>
    <property type="match status" value="1"/>
</dbReference>
<comment type="subcellular location">
    <subcellularLocation>
        <location evidence="1">Host nucleus</location>
    </subcellularLocation>
</comment>
<keyword evidence="4" id="KW-0547">Nucleotide-binding</keyword>
<dbReference type="EMBL" id="MW046414">
    <property type="protein sequence ID" value="QTE03788.1"/>
    <property type="molecule type" value="Genomic_DNA"/>
</dbReference>
<dbReference type="GO" id="GO:0006260">
    <property type="term" value="P:DNA replication"/>
    <property type="evidence" value="ECO:0007669"/>
    <property type="project" value="UniProtKB-KW"/>
</dbReference>
<accession>A0A8A4XDF1</accession>
<reference evidence="8" key="2">
    <citation type="journal article" date="2022" name="Gigascience">
        <title>Parvovirus dark matter in the cloaca of wild birds.</title>
        <authorList>
            <person name="Dai Z."/>
            <person name="Wang H."/>
            <person name="Wu H."/>
            <person name="Zhang Q."/>
            <person name="Ji L."/>
            <person name="Wang X."/>
            <person name="Shen Q."/>
            <person name="Yang S."/>
            <person name="Ma X."/>
            <person name="Shan T."/>
            <person name="Zhang W."/>
        </authorList>
    </citation>
    <scope>NUCLEOTIDE SEQUENCE</scope>
    <source>
        <strain evidence="8">Bfb10par024</strain>
    </source>
</reference>
<evidence type="ECO:0000313" key="8">
    <source>
        <dbReference type="EMBL" id="QTE03788.1"/>
    </source>
</evidence>
<evidence type="ECO:0000256" key="5">
    <source>
        <dbReference type="ARBA" id="ARBA00022840"/>
    </source>
</evidence>
<dbReference type="Gene3D" id="3.40.50.300">
    <property type="entry name" value="P-loop containing nucleotide triphosphate hydrolases"/>
    <property type="match status" value="1"/>
</dbReference>